<dbReference type="Proteomes" id="UP000644693">
    <property type="component" value="Unassembled WGS sequence"/>
</dbReference>
<feature type="transmembrane region" description="Helical" evidence="1">
    <location>
        <begin position="211"/>
        <end position="230"/>
    </location>
</feature>
<evidence type="ECO:0000313" key="3">
    <source>
        <dbReference type="Proteomes" id="UP000644693"/>
    </source>
</evidence>
<dbReference type="AlphaFoldDB" id="A0A918XIS6"/>
<feature type="transmembrane region" description="Helical" evidence="1">
    <location>
        <begin position="76"/>
        <end position="93"/>
    </location>
</feature>
<evidence type="ECO:0000313" key="2">
    <source>
        <dbReference type="EMBL" id="GHD33774.1"/>
    </source>
</evidence>
<reference evidence="2" key="2">
    <citation type="submission" date="2020-09" db="EMBL/GenBank/DDBJ databases">
        <authorList>
            <person name="Sun Q."/>
            <person name="Kim S."/>
        </authorList>
    </citation>
    <scope>NUCLEOTIDE SEQUENCE</scope>
    <source>
        <strain evidence="2">KCTC 23430</strain>
    </source>
</reference>
<feature type="transmembrane region" description="Helical" evidence="1">
    <location>
        <begin position="268"/>
        <end position="285"/>
    </location>
</feature>
<feature type="transmembrane region" description="Helical" evidence="1">
    <location>
        <begin position="455"/>
        <end position="475"/>
    </location>
</feature>
<keyword evidence="1" id="KW-1133">Transmembrane helix</keyword>
<keyword evidence="1" id="KW-0472">Membrane</keyword>
<dbReference type="RefSeq" id="WP_189477535.1">
    <property type="nucleotide sequence ID" value="NZ_BMYM01000002.1"/>
</dbReference>
<protein>
    <submittedName>
        <fullName evidence="2">Uncharacterized protein</fullName>
    </submittedName>
</protein>
<feature type="transmembrane region" description="Helical" evidence="1">
    <location>
        <begin position="113"/>
        <end position="131"/>
    </location>
</feature>
<comment type="caution">
    <text evidence="2">The sequence shown here is derived from an EMBL/GenBank/DDBJ whole genome shotgun (WGS) entry which is preliminary data.</text>
</comment>
<sequence>MTESVSFLGLVTALFLPWVMGAAWARLLLSLSLQAQPLSSFSSSITLVLGYGYLLGVLLLTLLMRLWAISGLSQSFVGIAAGVAVLTVIPVVLQLSQFRAMAPAGGGVTSLTVLARVVIAILALLILWRLVTLYQEIMLRPLFPWDAWMNWDPKAMVWYHFGELTPWVSPSDWLKSESLVYTAGAGNAWRYPETVPLLQLWMKLGAGTAEAPALQLPWLLALISLGLVVFGHVRLLTASTAASCVAAYLVLSLPYLNVHTALGGYSDLWVAAAFTGGALALNVFHNTRSLGWLALAAAMAVLCMTLKIPGLVLGGLLLGLAVLSATGISTKLLVGLAGIAGVLAAAVLVIGVDITMPGIGRLEISADQIDVPYIGRYSLNVHPVGAAFVETLLEMIQWNLMWYLVAVMLVVVIVTRQWPVDSLYLSMASWLGLAFIVAVYVFTDRYRFALDFTQVNRALIYVVPALLVTSLLAFWRVSTGAPDLVRPTS</sequence>
<dbReference type="EMBL" id="BMYM01000002">
    <property type="protein sequence ID" value="GHD33774.1"/>
    <property type="molecule type" value="Genomic_DNA"/>
</dbReference>
<feature type="transmembrane region" description="Helical" evidence="1">
    <location>
        <begin position="45"/>
        <end position="64"/>
    </location>
</feature>
<feature type="transmembrane region" description="Helical" evidence="1">
    <location>
        <begin position="424"/>
        <end position="443"/>
    </location>
</feature>
<gene>
    <name evidence="2" type="ORF">GCM10007053_18660</name>
</gene>
<feature type="transmembrane region" description="Helical" evidence="1">
    <location>
        <begin position="400"/>
        <end position="418"/>
    </location>
</feature>
<feature type="transmembrane region" description="Helical" evidence="1">
    <location>
        <begin position="332"/>
        <end position="354"/>
    </location>
</feature>
<accession>A0A918XIS6</accession>
<keyword evidence="1" id="KW-0812">Transmembrane</keyword>
<evidence type="ECO:0000256" key="1">
    <source>
        <dbReference type="SAM" id="Phobius"/>
    </source>
</evidence>
<proteinExistence type="predicted"/>
<organism evidence="2 3">
    <name type="scientific">Parahalioglobus pacificus</name>
    <dbReference type="NCBI Taxonomy" id="930806"/>
    <lineage>
        <taxon>Bacteria</taxon>
        <taxon>Pseudomonadati</taxon>
        <taxon>Pseudomonadota</taxon>
        <taxon>Gammaproteobacteria</taxon>
        <taxon>Cellvibrionales</taxon>
        <taxon>Halieaceae</taxon>
        <taxon>Parahalioglobus</taxon>
    </lineage>
</organism>
<feature type="transmembrane region" description="Helical" evidence="1">
    <location>
        <begin position="291"/>
        <end position="320"/>
    </location>
</feature>
<name>A0A918XIS6_9GAMM</name>
<reference evidence="2" key="1">
    <citation type="journal article" date="2014" name="Int. J. Syst. Evol. Microbiol.">
        <title>Complete genome sequence of Corynebacterium casei LMG S-19264T (=DSM 44701T), isolated from a smear-ripened cheese.</title>
        <authorList>
            <consortium name="US DOE Joint Genome Institute (JGI-PGF)"/>
            <person name="Walter F."/>
            <person name="Albersmeier A."/>
            <person name="Kalinowski J."/>
            <person name="Ruckert C."/>
        </authorList>
    </citation>
    <scope>NUCLEOTIDE SEQUENCE</scope>
    <source>
        <strain evidence="2">KCTC 23430</strain>
    </source>
</reference>
<keyword evidence="3" id="KW-1185">Reference proteome</keyword>